<dbReference type="Gene3D" id="1.10.260.40">
    <property type="entry name" value="lambda repressor-like DNA-binding domains"/>
    <property type="match status" value="1"/>
</dbReference>
<dbReference type="InterPro" id="IPR041413">
    <property type="entry name" value="MLTR_LBD"/>
</dbReference>
<evidence type="ECO:0000313" key="2">
    <source>
        <dbReference type="EMBL" id="NMH77245.1"/>
    </source>
</evidence>
<accession>A0ABX1RCS3</accession>
<comment type="caution">
    <text evidence="2">The sequence shown here is derived from an EMBL/GenBank/DDBJ whole genome shotgun (WGS) entry which is preliminary data.</text>
</comment>
<dbReference type="Gene3D" id="3.30.450.180">
    <property type="match status" value="1"/>
</dbReference>
<dbReference type="Proteomes" id="UP001296706">
    <property type="component" value="Unassembled WGS sequence"/>
</dbReference>
<dbReference type="PROSITE" id="PS50943">
    <property type="entry name" value="HTH_CROC1"/>
    <property type="match status" value="1"/>
</dbReference>
<keyword evidence="3" id="KW-1185">Reference proteome</keyword>
<protein>
    <submittedName>
        <fullName evidence="2">Helix-turn-helix domain-containing protein</fullName>
    </submittedName>
</protein>
<dbReference type="InterPro" id="IPR001387">
    <property type="entry name" value="Cro/C1-type_HTH"/>
</dbReference>
<sequence>MDRARLAGFLRARREALQPEDVGLPRGRRRRTRGLRREEVALLSDVSVDYYVRLEQERGPHPSEQTLAALARGLRLSSEERDHLFRLGGYLAPQPARRADHINPGMLRVFDGLGDAAAQVLNHVGETLTQTRLAVALHGDETAYSGLARSLHYRWFADPGSRAHYPEEDHTARSRLVAGDLHAAFSRDGAGSRAAEIVDALLARSPEFADIWRTHPVPGPCRATERLLHPQVGALELQCQTLLDPDLSQRLLVYTATPGSESAEKLRLLAVLGHRPWSSDVRADGGFGDSPSVEELVGR</sequence>
<evidence type="ECO:0000313" key="3">
    <source>
        <dbReference type="Proteomes" id="UP001296706"/>
    </source>
</evidence>
<dbReference type="SUPFAM" id="SSF47413">
    <property type="entry name" value="lambda repressor-like DNA-binding domains"/>
    <property type="match status" value="1"/>
</dbReference>
<dbReference type="PANTHER" id="PTHR35010:SF2">
    <property type="entry name" value="BLL4672 PROTEIN"/>
    <property type="match status" value="1"/>
</dbReference>
<dbReference type="Pfam" id="PF13560">
    <property type="entry name" value="HTH_31"/>
    <property type="match status" value="1"/>
</dbReference>
<dbReference type="PANTHER" id="PTHR35010">
    <property type="entry name" value="BLL4672 PROTEIN-RELATED"/>
    <property type="match status" value="1"/>
</dbReference>
<organism evidence="2 3">
    <name type="scientific">Pseudonocardia xinjiangensis</name>
    <dbReference type="NCBI Taxonomy" id="75289"/>
    <lineage>
        <taxon>Bacteria</taxon>
        <taxon>Bacillati</taxon>
        <taxon>Actinomycetota</taxon>
        <taxon>Actinomycetes</taxon>
        <taxon>Pseudonocardiales</taxon>
        <taxon>Pseudonocardiaceae</taxon>
        <taxon>Pseudonocardia</taxon>
    </lineage>
</organism>
<gene>
    <name evidence="2" type="ORF">HF577_09085</name>
</gene>
<feature type="domain" description="HTH cro/C1-type" evidence="1">
    <location>
        <begin position="33"/>
        <end position="81"/>
    </location>
</feature>
<dbReference type="SMART" id="SM00530">
    <property type="entry name" value="HTH_XRE"/>
    <property type="match status" value="1"/>
</dbReference>
<dbReference type="EMBL" id="JAAXKY010000020">
    <property type="protein sequence ID" value="NMH77245.1"/>
    <property type="molecule type" value="Genomic_DNA"/>
</dbReference>
<dbReference type="RefSeq" id="WP_169395315.1">
    <property type="nucleotide sequence ID" value="NZ_BAAAJH010000001.1"/>
</dbReference>
<dbReference type="InterPro" id="IPR010982">
    <property type="entry name" value="Lambda_DNA-bd_dom_sf"/>
</dbReference>
<reference evidence="2 3" key="1">
    <citation type="submission" date="2020-04" db="EMBL/GenBank/DDBJ databases">
        <authorList>
            <person name="Klaysubun C."/>
            <person name="Duangmal K."/>
            <person name="Lipun K."/>
        </authorList>
    </citation>
    <scope>NUCLEOTIDE SEQUENCE [LARGE SCALE GENOMIC DNA]</scope>
    <source>
        <strain evidence="2 3">JCM 11839</strain>
    </source>
</reference>
<evidence type="ECO:0000259" key="1">
    <source>
        <dbReference type="PROSITE" id="PS50943"/>
    </source>
</evidence>
<dbReference type="Pfam" id="PF17765">
    <property type="entry name" value="MLTR_LBD"/>
    <property type="match status" value="1"/>
</dbReference>
<name>A0ABX1RCS3_9PSEU</name>
<proteinExistence type="predicted"/>